<feature type="transmembrane region" description="Helical" evidence="1">
    <location>
        <begin position="71"/>
        <end position="91"/>
    </location>
</feature>
<sequence length="425" mass="49774">MLEFYNIITFAFLSILSLYYLKSIIQGQINIGHIAYFVYYIAFAIPILLDLVLGIPVYSNRPGFKLATNDTHTIFIYDTYMIFIGILWFLFSTKKKLRYSDIEKSNRRQQKLFKGILWILVVFPILLVLFAPEAGFYLDYGAINQKQLVSQKIIDFHGIIHLFSLISIVSGILILLIDKMKFNRFLMLVMPWVFIAIWLNGKRSAVVIFIALLIISLVIKGYIQGWKLVIFTFICLILFLGYNTFYTNQIKYETLDVKLTQAEKYQNFRINYGRDDVTKLSIYSMLNDKPEILDYPGQSILFYLTFYVPRELWNNKPWTYPVYLTSAVFMNRVDSGYIGWTMTTSWFEEAISNFGIFGFLIGPALLLFLCRLGDRYQNRIIHTATLLIVILFIMLPLSSFIPLFLIWMIILIYFQKFNNVIKVSN</sequence>
<keyword evidence="1" id="KW-1133">Transmembrane helix</keyword>
<name>A0A220U3H2_9BACI</name>
<evidence type="ECO:0000256" key="1">
    <source>
        <dbReference type="SAM" id="Phobius"/>
    </source>
</evidence>
<feature type="transmembrane region" description="Helical" evidence="1">
    <location>
        <begin position="350"/>
        <end position="372"/>
    </location>
</feature>
<feature type="transmembrane region" description="Helical" evidence="1">
    <location>
        <begin position="6"/>
        <end position="25"/>
    </location>
</feature>
<feature type="transmembrane region" description="Helical" evidence="1">
    <location>
        <begin position="112"/>
        <end position="138"/>
    </location>
</feature>
<dbReference type="AlphaFoldDB" id="A0A220U3H2"/>
<dbReference type="EMBL" id="CP022315">
    <property type="protein sequence ID" value="ASK62283.1"/>
    <property type="molecule type" value="Genomic_DNA"/>
</dbReference>
<keyword evidence="1" id="KW-0472">Membrane</keyword>
<evidence type="ECO:0008006" key="4">
    <source>
        <dbReference type="Google" id="ProtNLM"/>
    </source>
</evidence>
<feature type="transmembrane region" description="Helical" evidence="1">
    <location>
        <begin position="182"/>
        <end position="199"/>
    </location>
</feature>
<feature type="transmembrane region" description="Helical" evidence="1">
    <location>
        <begin position="228"/>
        <end position="246"/>
    </location>
</feature>
<evidence type="ECO:0000313" key="3">
    <source>
        <dbReference type="Proteomes" id="UP000198312"/>
    </source>
</evidence>
<evidence type="ECO:0000313" key="2">
    <source>
        <dbReference type="EMBL" id="ASK62283.1"/>
    </source>
</evidence>
<reference evidence="2 3" key="1">
    <citation type="submission" date="2017-07" db="EMBL/GenBank/DDBJ databases">
        <title>Virgibacillus sp. LM2416.</title>
        <authorList>
            <person name="Tak E.J."/>
            <person name="Bae J.-W."/>
        </authorList>
    </citation>
    <scope>NUCLEOTIDE SEQUENCE [LARGE SCALE GENOMIC DNA]</scope>
    <source>
        <strain evidence="2 3">LM2416</strain>
    </source>
</reference>
<feature type="transmembrane region" description="Helical" evidence="1">
    <location>
        <begin position="384"/>
        <end position="414"/>
    </location>
</feature>
<keyword evidence="3" id="KW-1185">Reference proteome</keyword>
<gene>
    <name evidence="2" type="ORF">CFK37_08975</name>
</gene>
<feature type="transmembrane region" description="Helical" evidence="1">
    <location>
        <begin position="158"/>
        <end position="177"/>
    </location>
</feature>
<feature type="transmembrane region" description="Helical" evidence="1">
    <location>
        <begin position="205"/>
        <end position="223"/>
    </location>
</feature>
<accession>A0A220U3H2</accession>
<keyword evidence="1" id="KW-0812">Transmembrane</keyword>
<dbReference type="RefSeq" id="WP_089061543.1">
    <property type="nucleotide sequence ID" value="NZ_CP022315.1"/>
</dbReference>
<organism evidence="2 3">
    <name type="scientific">Virgibacillus phasianinus</name>
    <dbReference type="NCBI Taxonomy" id="2017483"/>
    <lineage>
        <taxon>Bacteria</taxon>
        <taxon>Bacillati</taxon>
        <taxon>Bacillota</taxon>
        <taxon>Bacilli</taxon>
        <taxon>Bacillales</taxon>
        <taxon>Bacillaceae</taxon>
        <taxon>Virgibacillus</taxon>
    </lineage>
</organism>
<feature type="transmembrane region" description="Helical" evidence="1">
    <location>
        <begin position="37"/>
        <end position="59"/>
    </location>
</feature>
<dbReference type="KEGG" id="vil:CFK37_08975"/>
<dbReference type="OrthoDB" id="2965492at2"/>
<proteinExistence type="predicted"/>
<protein>
    <recommendedName>
        <fullName evidence="4">Oligosaccharide repeat unit polymerase</fullName>
    </recommendedName>
</protein>
<dbReference type="Proteomes" id="UP000198312">
    <property type="component" value="Chromosome"/>
</dbReference>